<dbReference type="EMBL" id="JAABOQ010000004">
    <property type="protein sequence ID" value="NER17767.1"/>
    <property type="molecule type" value="Genomic_DNA"/>
</dbReference>
<evidence type="ECO:0000256" key="1">
    <source>
        <dbReference type="SAM" id="Phobius"/>
    </source>
</evidence>
<name>A0A6M0CQH9_9FLAO</name>
<gene>
    <name evidence="2" type="ORF">GWK10_11135</name>
</gene>
<keyword evidence="3" id="KW-1185">Reference proteome</keyword>
<protein>
    <submittedName>
        <fullName evidence="2">CcoQ/FixQ family Cbb3-type cytochrome c oxidase assembly chaperone</fullName>
    </submittedName>
</protein>
<organism evidence="2 3">
    <name type="scientific">Spongiivirga citrea</name>
    <dbReference type="NCBI Taxonomy" id="1481457"/>
    <lineage>
        <taxon>Bacteria</taxon>
        <taxon>Pseudomonadati</taxon>
        <taxon>Bacteroidota</taxon>
        <taxon>Flavobacteriia</taxon>
        <taxon>Flavobacteriales</taxon>
        <taxon>Flavobacteriaceae</taxon>
        <taxon>Spongiivirga</taxon>
    </lineage>
</organism>
<sequence>MMKFVKGALENIDGVSIYPIISLTIFFIFFTVLFLWVITAKKKHIEAVSNIPLEDDTVTQNDDQL</sequence>
<proteinExistence type="predicted"/>
<reference evidence="2 3" key="1">
    <citation type="submission" date="2020-01" db="EMBL/GenBank/DDBJ databases">
        <title>Spongiivirga citrea KCTC 32990T.</title>
        <authorList>
            <person name="Wang G."/>
        </authorList>
    </citation>
    <scope>NUCLEOTIDE SEQUENCE [LARGE SCALE GENOMIC DNA]</scope>
    <source>
        <strain evidence="2 3">KCTC 32990</strain>
    </source>
</reference>
<keyword evidence="1" id="KW-1133">Transmembrane helix</keyword>
<accession>A0A6M0CQH9</accession>
<dbReference type="Proteomes" id="UP000474296">
    <property type="component" value="Unassembled WGS sequence"/>
</dbReference>
<dbReference type="AlphaFoldDB" id="A0A6M0CQH9"/>
<evidence type="ECO:0000313" key="3">
    <source>
        <dbReference type="Proteomes" id="UP000474296"/>
    </source>
</evidence>
<keyword evidence="1" id="KW-0472">Membrane</keyword>
<comment type="caution">
    <text evidence="2">The sequence shown here is derived from an EMBL/GenBank/DDBJ whole genome shotgun (WGS) entry which is preliminary data.</text>
</comment>
<evidence type="ECO:0000313" key="2">
    <source>
        <dbReference type="EMBL" id="NER17767.1"/>
    </source>
</evidence>
<keyword evidence="1" id="KW-0812">Transmembrane</keyword>
<dbReference type="RefSeq" id="WP_164032629.1">
    <property type="nucleotide sequence ID" value="NZ_JAABOQ010000004.1"/>
</dbReference>
<feature type="transmembrane region" description="Helical" evidence="1">
    <location>
        <begin position="20"/>
        <end position="38"/>
    </location>
</feature>